<dbReference type="Pfam" id="PF07396">
    <property type="entry name" value="Porin_O_P"/>
    <property type="match status" value="1"/>
</dbReference>
<dbReference type="RefSeq" id="WP_206726367.1">
    <property type="nucleotide sequence ID" value="NZ_CP071090.1"/>
</dbReference>
<feature type="signal peptide" evidence="2">
    <location>
        <begin position="1"/>
        <end position="23"/>
    </location>
</feature>
<feature type="compositionally biased region" description="Low complexity" evidence="1">
    <location>
        <begin position="23"/>
        <end position="40"/>
    </location>
</feature>
<dbReference type="SUPFAM" id="SSF56935">
    <property type="entry name" value="Porins"/>
    <property type="match status" value="1"/>
</dbReference>
<reference evidence="3 4" key="1">
    <citation type="submission" date="2021-02" db="EMBL/GenBank/DDBJ databases">
        <title>De Novo genome assembly of isolated myxobacteria.</title>
        <authorList>
            <person name="Stevens D.C."/>
        </authorList>
    </citation>
    <scope>NUCLEOTIDE SEQUENCE [LARGE SCALE GENOMIC DNA]</scope>
    <source>
        <strain evidence="4">SCPEA02</strain>
    </source>
</reference>
<organism evidence="3 4">
    <name type="scientific">Pyxidicoccus parkwayensis</name>
    <dbReference type="NCBI Taxonomy" id="2813578"/>
    <lineage>
        <taxon>Bacteria</taxon>
        <taxon>Pseudomonadati</taxon>
        <taxon>Myxococcota</taxon>
        <taxon>Myxococcia</taxon>
        <taxon>Myxococcales</taxon>
        <taxon>Cystobacterineae</taxon>
        <taxon>Myxococcaceae</taxon>
        <taxon>Pyxidicoccus</taxon>
    </lineage>
</organism>
<protein>
    <submittedName>
        <fullName evidence="3">Porin</fullName>
    </submittedName>
</protein>
<feature type="compositionally biased region" description="Pro residues" evidence="1">
    <location>
        <begin position="41"/>
        <end position="56"/>
    </location>
</feature>
<proteinExistence type="predicted"/>
<dbReference type="Gene3D" id="2.40.160.10">
    <property type="entry name" value="Porin"/>
    <property type="match status" value="1"/>
</dbReference>
<sequence length="490" mass="50816">MEGAATRSVILSLGLLVAPLASAQSPAPEASAVQPAAAAPPAVPAEPPAVAPPATPGEPASAAPSTASSEPAVAAPPTATAEPTAPPASAKPATPTSSEVIIKASSEGFSLSSPDKAFVLKLRGYLQTDLRLFASVADRPGSSTFLARRARPLLEGTVYGAFDFRLLLDFAAGAPALWDAYVEYKPSKALRLRAGKAKPAVGLERLQSATNIIFLERALPTNLVPNRDIGLQLQGELAGGALSYALGAYNGAPDGASTDTNLEDSFDLIARVFAQPFKAGGPKQLSGLGVGVAATNGQAFGSATSTGLSVLRTTGQQTFFSYRTGATAAEAVVAHGNHFRFTPQGYFYAGPLGVLAEYVSSAQEVAHGADHTRLRHTSWQATASFVLFGGDAAYDGVKPRTPFKSGDGWGAVEVAGRYSELHVDPDAFPIYADPTRSAHDAADWGVGANWYLNSNIRVAANFDHTSFEGGAAEGDRVAEDIFISRFQVSW</sequence>
<evidence type="ECO:0000313" key="4">
    <source>
        <dbReference type="Proteomes" id="UP000662747"/>
    </source>
</evidence>
<evidence type="ECO:0000256" key="1">
    <source>
        <dbReference type="SAM" id="MobiDB-lite"/>
    </source>
</evidence>
<keyword evidence="2" id="KW-0732">Signal</keyword>
<dbReference type="InterPro" id="IPR010870">
    <property type="entry name" value="Porin_O/P"/>
</dbReference>
<accession>A0ABX7P2X9</accession>
<evidence type="ECO:0000313" key="3">
    <source>
        <dbReference type="EMBL" id="QSQ24806.1"/>
    </source>
</evidence>
<dbReference type="InterPro" id="IPR023614">
    <property type="entry name" value="Porin_dom_sf"/>
</dbReference>
<name>A0ABX7P2X9_9BACT</name>
<feature type="compositionally biased region" description="Low complexity" evidence="1">
    <location>
        <begin position="57"/>
        <end position="96"/>
    </location>
</feature>
<evidence type="ECO:0000256" key="2">
    <source>
        <dbReference type="SAM" id="SignalP"/>
    </source>
</evidence>
<keyword evidence="4" id="KW-1185">Reference proteome</keyword>
<dbReference type="Proteomes" id="UP000662747">
    <property type="component" value="Chromosome"/>
</dbReference>
<gene>
    <name evidence="3" type="ORF">JY651_07650</name>
</gene>
<dbReference type="EMBL" id="CP071090">
    <property type="protein sequence ID" value="QSQ24806.1"/>
    <property type="molecule type" value="Genomic_DNA"/>
</dbReference>
<feature type="chain" id="PRO_5045934017" evidence="2">
    <location>
        <begin position="24"/>
        <end position="490"/>
    </location>
</feature>
<feature type="region of interest" description="Disordered" evidence="1">
    <location>
        <begin position="23"/>
        <end position="96"/>
    </location>
</feature>